<dbReference type="KEGG" id="nfl:COO91_08520"/>
<evidence type="ECO:0000313" key="1">
    <source>
        <dbReference type="EMBL" id="AUB42392.1"/>
    </source>
</evidence>
<name>A0A2K8T3W2_9NOSO</name>
<dbReference type="Proteomes" id="UP000232003">
    <property type="component" value="Chromosome"/>
</dbReference>
<dbReference type="EMBL" id="CP024785">
    <property type="protein sequence ID" value="AUB42392.1"/>
    <property type="molecule type" value="Genomic_DNA"/>
</dbReference>
<dbReference type="AlphaFoldDB" id="A0A2K8T3W2"/>
<sequence length="47" mass="5091">MPTSKLRVVSSALKLSILTKILPDRFLAGLFSDDKLGFVASLANLDK</sequence>
<proteinExistence type="predicted"/>
<keyword evidence="2" id="KW-1185">Reference proteome</keyword>
<evidence type="ECO:0000313" key="2">
    <source>
        <dbReference type="Proteomes" id="UP000232003"/>
    </source>
</evidence>
<protein>
    <submittedName>
        <fullName evidence="1">Uncharacterized protein</fullName>
    </submittedName>
</protein>
<organism evidence="1 2">
    <name type="scientific">Nostoc flagelliforme CCNUN1</name>
    <dbReference type="NCBI Taxonomy" id="2038116"/>
    <lineage>
        <taxon>Bacteria</taxon>
        <taxon>Bacillati</taxon>
        <taxon>Cyanobacteriota</taxon>
        <taxon>Cyanophyceae</taxon>
        <taxon>Nostocales</taxon>
        <taxon>Nostocaceae</taxon>
        <taxon>Nostoc</taxon>
    </lineage>
</organism>
<accession>A0A2K8T3W2</accession>
<gene>
    <name evidence="1" type="ORF">COO91_08520</name>
</gene>
<reference evidence="1 2" key="1">
    <citation type="submission" date="2017-11" db="EMBL/GenBank/DDBJ databases">
        <title>Complete genome of a free-living desiccation-tolerant cyanobacterium and its photosynthetic adaptation to extreme terrestrial habitat.</title>
        <authorList>
            <person name="Shang J."/>
        </authorList>
    </citation>
    <scope>NUCLEOTIDE SEQUENCE [LARGE SCALE GENOMIC DNA]</scope>
    <source>
        <strain evidence="1 2">CCNUN1</strain>
    </source>
</reference>